<evidence type="ECO:0000256" key="2">
    <source>
        <dbReference type="ARBA" id="ARBA00023125"/>
    </source>
</evidence>
<dbReference type="PANTHER" id="PTHR47506:SF6">
    <property type="entry name" value="HTH-TYPE TRANSCRIPTIONAL REPRESSOR NEMR"/>
    <property type="match status" value="1"/>
</dbReference>
<feature type="DNA-binding region" description="H-T-H motif" evidence="4">
    <location>
        <begin position="43"/>
        <end position="62"/>
    </location>
</feature>
<accession>A0A9W4H2L2</accession>
<dbReference type="SUPFAM" id="SSF46689">
    <property type="entry name" value="Homeodomain-like"/>
    <property type="match status" value="1"/>
</dbReference>
<dbReference type="Pfam" id="PF00440">
    <property type="entry name" value="TetR_N"/>
    <property type="match status" value="1"/>
</dbReference>
<evidence type="ECO:0000259" key="5">
    <source>
        <dbReference type="PROSITE" id="PS50977"/>
    </source>
</evidence>
<keyword evidence="2 4" id="KW-0238">DNA-binding</keyword>
<evidence type="ECO:0000256" key="3">
    <source>
        <dbReference type="ARBA" id="ARBA00023163"/>
    </source>
</evidence>
<dbReference type="GO" id="GO:0003677">
    <property type="term" value="F:DNA binding"/>
    <property type="evidence" value="ECO:0007669"/>
    <property type="project" value="UniProtKB-UniRule"/>
</dbReference>
<dbReference type="RefSeq" id="WP_205048241.1">
    <property type="nucleotide sequence ID" value="NZ_CAJVAX010000018.1"/>
</dbReference>
<reference evidence="6" key="1">
    <citation type="submission" date="2021-06" db="EMBL/GenBank/DDBJ databases">
        <authorList>
            <person name="Arsene-Ploetze F."/>
        </authorList>
    </citation>
    <scope>NUCLEOTIDE SEQUENCE</scope>
    <source>
        <strain evidence="6">SBRY1</strain>
    </source>
</reference>
<keyword evidence="7" id="KW-1185">Reference proteome</keyword>
<evidence type="ECO:0000256" key="1">
    <source>
        <dbReference type="ARBA" id="ARBA00023015"/>
    </source>
</evidence>
<dbReference type="Pfam" id="PF16925">
    <property type="entry name" value="TetR_C_13"/>
    <property type="match status" value="1"/>
</dbReference>
<dbReference type="EMBL" id="CAJVAX010000018">
    <property type="protein sequence ID" value="CAG7645605.1"/>
    <property type="molecule type" value="Genomic_DNA"/>
</dbReference>
<keyword evidence="3" id="KW-0804">Transcription</keyword>
<dbReference type="Gene3D" id="1.10.10.60">
    <property type="entry name" value="Homeodomain-like"/>
    <property type="match status" value="1"/>
</dbReference>
<organism evidence="6 7">
    <name type="scientific">Actinacidiphila bryophytorum</name>
    <dbReference type="NCBI Taxonomy" id="1436133"/>
    <lineage>
        <taxon>Bacteria</taxon>
        <taxon>Bacillati</taxon>
        <taxon>Actinomycetota</taxon>
        <taxon>Actinomycetes</taxon>
        <taxon>Kitasatosporales</taxon>
        <taxon>Streptomycetaceae</taxon>
        <taxon>Actinacidiphila</taxon>
    </lineage>
</organism>
<evidence type="ECO:0000313" key="6">
    <source>
        <dbReference type="EMBL" id="CAG7645605.1"/>
    </source>
</evidence>
<dbReference type="AlphaFoldDB" id="A0A9W4H2L2"/>
<keyword evidence="1" id="KW-0805">Transcription regulation</keyword>
<dbReference type="InterPro" id="IPR009057">
    <property type="entry name" value="Homeodomain-like_sf"/>
</dbReference>
<protein>
    <submittedName>
        <fullName evidence="6">TetR/AcrR family transcriptional regulator</fullName>
    </submittedName>
</protein>
<dbReference type="PANTHER" id="PTHR47506">
    <property type="entry name" value="TRANSCRIPTIONAL REGULATORY PROTEIN"/>
    <property type="match status" value="1"/>
</dbReference>
<name>A0A9W4H2L2_9ACTN</name>
<dbReference type="InterPro" id="IPR036271">
    <property type="entry name" value="Tet_transcr_reg_TetR-rel_C_sf"/>
</dbReference>
<proteinExistence type="predicted"/>
<dbReference type="Gene3D" id="1.10.357.10">
    <property type="entry name" value="Tetracycline Repressor, domain 2"/>
    <property type="match status" value="1"/>
</dbReference>
<dbReference type="PROSITE" id="PS50977">
    <property type="entry name" value="HTH_TETR_2"/>
    <property type="match status" value="1"/>
</dbReference>
<dbReference type="SUPFAM" id="SSF48498">
    <property type="entry name" value="Tetracyclin repressor-like, C-terminal domain"/>
    <property type="match status" value="1"/>
</dbReference>
<gene>
    <name evidence="6" type="ORF">SBRY_40200</name>
</gene>
<feature type="domain" description="HTH tetR-type" evidence="5">
    <location>
        <begin position="20"/>
        <end position="80"/>
    </location>
</feature>
<evidence type="ECO:0000256" key="4">
    <source>
        <dbReference type="PROSITE-ProRule" id="PRU00335"/>
    </source>
</evidence>
<dbReference type="InterPro" id="IPR001647">
    <property type="entry name" value="HTH_TetR"/>
</dbReference>
<comment type="caution">
    <text evidence="6">The sequence shown here is derived from an EMBL/GenBank/DDBJ whole genome shotgun (WGS) entry which is preliminary data.</text>
</comment>
<dbReference type="InterPro" id="IPR011075">
    <property type="entry name" value="TetR_C"/>
</dbReference>
<dbReference type="Proteomes" id="UP001153328">
    <property type="component" value="Unassembled WGS sequence"/>
</dbReference>
<evidence type="ECO:0000313" key="7">
    <source>
        <dbReference type="Proteomes" id="UP001153328"/>
    </source>
</evidence>
<sequence length="222" mass="23945">MATTARTGTARTDGRVARGDETRRVVLEHAVGVASVEGLDGLTVGRLAGDLGLSKSGVFALFGSKEDLQLATVRAAIGIFLENVVHPAHELPHGMDRLWRLCAGWLAYSRSRVFPGGCFFYAAAAEYDSRPGRVHDTVAAARRNWSSFLEQTLREAQQAGQAREDLDLPQLVFEMCALMEMANGDSVLHGDDAGYAMAAAGILRRLREAATDPSLLPERYAG</sequence>